<feature type="non-terminal residue" evidence="1">
    <location>
        <position position="93"/>
    </location>
</feature>
<comment type="caution">
    <text evidence="1">The sequence shown here is derived from an EMBL/GenBank/DDBJ whole genome shotgun (WGS) entry which is preliminary data.</text>
</comment>
<proteinExistence type="predicted"/>
<evidence type="ECO:0000313" key="1">
    <source>
        <dbReference type="EMBL" id="OKL58323.1"/>
    </source>
</evidence>
<evidence type="ECO:0000313" key="2">
    <source>
        <dbReference type="Proteomes" id="UP000214365"/>
    </source>
</evidence>
<reference evidence="1 2" key="1">
    <citation type="submission" date="2015-06" db="EMBL/GenBank/DDBJ databases">
        <title>Talaromyces atroroseus IBT 11181 draft genome.</title>
        <authorList>
            <person name="Rasmussen K.B."/>
            <person name="Rasmussen S."/>
            <person name="Petersen B."/>
            <person name="Sicheritz-Ponten T."/>
            <person name="Mortensen U.H."/>
            <person name="Thrane U."/>
        </authorList>
    </citation>
    <scope>NUCLEOTIDE SEQUENCE [LARGE SCALE GENOMIC DNA]</scope>
    <source>
        <strain evidence="1 2">IBT 11181</strain>
    </source>
</reference>
<organism evidence="1 2">
    <name type="scientific">Talaromyces atroroseus</name>
    <dbReference type="NCBI Taxonomy" id="1441469"/>
    <lineage>
        <taxon>Eukaryota</taxon>
        <taxon>Fungi</taxon>
        <taxon>Dikarya</taxon>
        <taxon>Ascomycota</taxon>
        <taxon>Pezizomycotina</taxon>
        <taxon>Eurotiomycetes</taxon>
        <taxon>Eurotiomycetidae</taxon>
        <taxon>Eurotiales</taxon>
        <taxon>Trichocomaceae</taxon>
        <taxon>Talaromyces</taxon>
        <taxon>Talaromyces sect. Trachyspermi</taxon>
    </lineage>
</organism>
<keyword evidence="2" id="KW-1185">Reference proteome</keyword>
<dbReference type="RefSeq" id="XP_020118444.1">
    <property type="nucleotide sequence ID" value="XM_020269041.1"/>
</dbReference>
<accession>A0A225AGM1</accession>
<dbReference type="Proteomes" id="UP000214365">
    <property type="component" value="Unassembled WGS sequence"/>
</dbReference>
<name>A0A225AGM1_TALAT</name>
<sequence length="93" mass="10385">MDDFSRAAKVISMPMDTHIDIASDRGANHHRVYQNTTPLCDYGISRAWQRRIFNMAYVHDADARASRCQANNIDDARTTTGTGIHTCMAVGVQ</sequence>
<dbReference type="AlphaFoldDB" id="A0A225AGM1"/>
<gene>
    <name evidence="1" type="ORF">UA08_06732</name>
</gene>
<dbReference type="EMBL" id="LFMY01000010">
    <property type="protein sequence ID" value="OKL58323.1"/>
    <property type="molecule type" value="Genomic_DNA"/>
</dbReference>
<dbReference type="GeneID" id="31006487"/>
<protein>
    <submittedName>
        <fullName evidence="1">Uncharacterized protein</fullName>
    </submittedName>
</protein>